<dbReference type="EMBL" id="QKYU01000002">
    <property type="protein sequence ID" value="PZW50407.1"/>
    <property type="molecule type" value="Genomic_DNA"/>
</dbReference>
<sequence length="67" mass="7048">MDQTFIEGTVAAIEAWHGISLPNDRALAALSDLQAALAEFAMIRDGLAFEDEPASFEAALAATKEPG</sequence>
<dbReference type="Proteomes" id="UP000249688">
    <property type="component" value="Unassembled WGS sequence"/>
</dbReference>
<protein>
    <submittedName>
        <fullName evidence="1">Uncharacterized protein</fullName>
    </submittedName>
</protein>
<reference evidence="1 2" key="1">
    <citation type="submission" date="2018-06" db="EMBL/GenBank/DDBJ databases">
        <title>Genomic Encyclopedia of Archaeal and Bacterial Type Strains, Phase II (KMG-II): from individual species to whole genera.</title>
        <authorList>
            <person name="Goeker M."/>
        </authorList>
    </citation>
    <scope>NUCLEOTIDE SEQUENCE [LARGE SCALE GENOMIC DNA]</scope>
    <source>
        <strain evidence="1 2">DSM 24525</strain>
    </source>
</reference>
<name>A0A2W7IVV6_9PROT</name>
<accession>A0A2W7IVV6</accession>
<organism evidence="1 2">
    <name type="scientific">Humitalea rosea</name>
    <dbReference type="NCBI Taxonomy" id="990373"/>
    <lineage>
        <taxon>Bacteria</taxon>
        <taxon>Pseudomonadati</taxon>
        <taxon>Pseudomonadota</taxon>
        <taxon>Alphaproteobacteria</taxon>
        <taxon>Acetobacterales</taxon>
        <taxon>Roseomonadaceae</taxon>
        <taxon>Humitalea</taxon>
    </lineage>
</organism>
<comment type="caution">
    <text evidence="1">The sequence shown here is derived from an EMBL/GenBank/DDBJ whole genome shotgun (WGS) entry which is preliminary data.</text>
</comment>
<dbReference type="RefSeq" id="WP_111396561.1">
    <property type="nucleotide sequence ID" value="NZ_QKYU01000002.1"/>
</dbReference>
<evidence type="ECO:0000313" key="1">
    <source>
        <dbReference type="EMBL" id="PZW50407.1"/>
    </source>
</evidence>
<keyword evidence="2" id="KW-1185">Reference proteome</keyword>
<evidence type="ECO:0000313" key="2">
    <source>
        <dbReference type="Proteomes" id="UP000249688"/>
    </source>
</evidence>
<gene>
    <name evidence="1" type="ORF">C8P66_10295</name>
</gene>
<proteinExistence type="predicted"/>
<dbReference type="AlphaFoldDB" id="A0A2W7IVV6"/>